<dbReference type="RefSeq" id="WP_160160505.1">
    <property type="nucleotide sequence ID" value="NZ_BHZE01000004.1"/>
</dbReference>
<dbReference type="Gene3D" id="1.10.760.10">
    <property type="entry name" value="Cytochrome c-like domain"/>
    <property type="match status" value="1"/>
</dbReference>
<dbReference type="InterPro" id="IPR009056">
    <property type="entry name" value="Cyt_c-like_dom"/>
</dbReference>
<accession>A0A401XJG7</accession>
<dbReference type="GO" id="GO:0020037">
    <property type="term" value="F:heme binding"/>
    <property type="evidence" value="ECO:0007669"/>
    <property type="project" value="InterPro"/>
</dbReference>
<evidence type="ECO:0000256" key="4">
    <source>
        <dbReference type="PROSITE-ProRule" id="PRU00433"/>
    </source>
</evidence>
<dbReference type="GO" id="GO:0046872">
    <property type="term" value="F:metal ion binding"/>
    <property type="evidence" value="ECO:0007669"/>
    <property type="project" value="UniProtKB-KW"/>
</dbReference>
<dbReference type="EMBL" id="BHZE01000004">
    <property type="protein sequence ID" value="GCD77187.1"/>
    <property type="molecule type" value="Genomic_DNA"/>
</dbReference>
<comment type="caution">
    <text evidence="6">The sequence shown here is derived from an EMBL/GenBank/DDBJ whole genome shotgun (WGS) entry which is preliminary data.</text>
</comment>
<evidence type="ECO:0000313" key="6">
    <source>
        <dbReference type="EMBL" id="GCD77187.1"/>
    </source>
</evidence>
<feature type="domain" description="Cytochrome c" evidence="5">
    <location>
        <begin position="106"/>
        <end position="192"/>
    </location>
</feature>
<dbReference type="PANTHER" id="PTHR40394">
    <property type="entry name" value="LIPOPROTEIN-RELATED"/>
    <property type="match status" value="1"/>
</dbReference>
<evidence type="ECO:0000256" key="2">
    <source>
        <dbReference type="ARBA" id="ARBA00022723"/>
    </source>
</evidence>
<name>A0A401XJG7_9FLAO</name>
<dbReference type="SUPFAM" id="SSF46626">
    <property type="entry name" value="Cytochrome c"/>
    <property type="match status" value="1"/>
</dbReference>
<evidence type="ECO:0000256" key="3">
    <source>
        <dbReference type="ARBA" id="ARBA00023004"/>
    </source>
</evidence>
<dbReference type="GO" id="GO:0009055">
    <property type="term" value="F:electron transfer activity"/>
    <property type="evidence" value="ECO:0007669"/>
    <property type="project" value="InterPro"/>
</dbReference>
<dbReference type="AlphaFoldDB" id="A0A401XJG7"/>
<gene>
    <name evidence="6" type="primary">actE</name>
    <name evidence="6" type="ORF">JCM31826_06690</name>
</gene>
<keyword evidence="7" id="KW-1185">Reference proteome</keyword>
<evidence type="ECO:0000259" key="5">
    <source>
        <dbReference type="PROSITE" id="PS51007"/>
    </source>
</evidence>
<protein>
    <submittedName>
        <fullName evidence="6">Cytochrome c</fullName>
    </submittedName>
</protein>
<proteinExistence type="predicted"/>
<dbReference type="PROSITE" id="PS51007">
    <property type="entry name" value="CYTC"/>
    <property type="match status" value="1"/>
</dbReference>
<dbReference type="Pfam" id="PF13442">
    <property type="entry name" value="Cytochrome_CBB3"/>
    <property type="match status" value="1"/>
</dbReference>
<keyword evidence="1 4" id="KW-0349">Heme</keyword>
<dbReference type="PANTHER" id="PTHR40394:SF2">
    <property type="entry name" value="QUINOL:CYTOCHROME C OXIDOREDUCTASE MEMBRANE PROTEIN"/>
    <property type="match status" value="1"/>
</dbReference>
<dbReference type="Proteomes" id="UP000286715">
    <property type="component" value="Unassembled WGS sequence"/>
</dbReference>
<sequence length="199" mass="22220">MEITTNIILKTAFKLLIAGGLLIAVSCKRDPSQPGREYMPNMYRVASYKTYEPNPNFKDSLGARPIVQGTVPRGYFAYDAPNTPEAYEASLKIAEFPERYKTISEKDFEEGKRQFNIYCAVCHGEKGDGNGVLVEKGKFAGVPSYSSASRPGLTPMSIYHVITYGKGVMGSHAAQVLPHDRWKVVHYVLHLRNELDNKN</sequence>
<keyword evidence="3 4" id="KW-0408">Iron</keyword>
<reference evidence="6 7" key="1">
    <citation type="submission" date="2018-11" db="EMBL/GenBank/DDBJ databases">
        <title>Schleiferia aggregans sp. nov., a moderately thermophilic heterotrophic bacterium isolated from microbial mats at a terrestrial hot spring.</title>
        <authorList>
            <person name="Iino T."/>
            <person name="Ohkuma M."/>
            <person name="Haruta S."/>
        </authorList>
    </citation>
    <scope>NUCLEOTIDE SEQUENCE [LARGE SCALE GENOMIC DNA]</scope>
    <source>
        <strain evidence="6 7">LA</strain>
    </source>
</reference>
<evidence type="ECO:0000313" key="7">
    <source>
        <dbReference type="Proteomes" id="UP000286715"/>
    </source>
</evidence>
<organism evidence="6 7">
    <name type="scientific">Thermaurantimonas aggregans</name>
    <dbReference type="NCBI Taxonomy" id="2173829"/>
    <lineage>
        <taxon>Bacteria</taxon>
        <taxon>Pseudomonadati</taxon>
        <taxon>Bacteroidota</taxon>
        <taxon>Flavobacteriia</taxon>
        <taxon>Flavobacteriales</taxon>
        <taxon>Schleiferiaceae</taxon>
        <taxon>Thermaurantimonas</taxon>
    </lineage>
</organism>
<keyword evidence="2 4" id="KW-0479">Metal-binding</keyword>
<dbReference type="OrthoDB" id="9796771at2"/>
<dbReference type="InterPro" id="IPR036909">
    <property type="entry name" value="Cyt_c-like_dom_sf"/>
</dbReference>
<evidence type="ECO:0000256" key="1">
    <source>
        <dbReference type="ARBA" id="ARBA00022617"/>
    </source>
</evidence>